<protein>
    <recommendedName>
        <fullName evidence="1">Reverse transcriptase domain-containing protein</fullName>
    </recommendedName>
</protein>
<dbReference type="PANTHER" id="PTHR33064">
    <property type="entry name" value="POL PROTEIN"/>
    <property type="match status" value="1"/>
</dbReference>
<evidence type="ECO:0000259" key="1">
    <source>
        <dbReference type="Pfam" id="PF00078"/>
    </source>
</evidence>
<dbReference type="Gene3D" id="3.30.70.270">
    <property type="match status" value="1"/>
</dbReference>
<dbReference type="EMBL" id="BGPR01049482">
    <property type="protein sequence ID" value="GBO26473.1"/>
    <property type="molecule type" value="Genomic_DNA"/>
</dbReference>
<keyword evidence="3" id="KW-1185">Reference proteome</keyword>
<dbReference type="AlphaFoldDB" id="A0A4Y2VMB0"/>
<evidence type="ECO:0000313" key="2">
    <source>
        <dbReference type="EMBL" id="GBO26473.1"/>
    </source>
</evidence>
<dbReference type="SUPFAM" id="SSF56672">
    <property type="entry name" value="DNA/RNA polymerases"/>
    <property type="match status" value="1"/>
</dbReference>
<dbReference type="InterPro" id="IPR043502">
    <property type="entry name" value="DNA/RNA_pol_sf"/>
</dbReference>
<dbReference type="OrthoDB" id="6273764at2759"/>
<dbReference type="InterPro" id="IPR051320">
    <property type="entry name" value="Viral_Replic_Matur_Polypro"/>
</dbReference>
<evidence type="ECO:0000313" key="3">
    <source>
        <dbReference type="Proteomes" id="UP000499080"/>
    </source>
</evidence>
<dbReference type="InterPro" id="IPR043128">
    <property type="entry name" value="Rev_trsase/Diguanyl_cyclase"/>
</dbReference>
<accession>A0A4Y2VMB0</accession>
<dbReference type="InterPro" id="IPR000477">
    <property type="entry name" value="RT_dom"/>
</dbReference>
<reference evidence="2 3" key="1">
    <citation type="journal article" date="2019" name="Sci. Rep.">
        <title>Orb-weaving spider Araneus ventricosus genome elucidates the spidroin gene catalogue.</title>
        <authorList>
            <person name="Kono N."/>
            <person name="Nakamura H."/>
            <person name="Ohtoshi R."/>
            <person name="Moran D.A.P."/>
            <person name="Shinohara A."/>
            <person name="Yoshida Y."/>
            <person name="Fujiwara M."/>
            <person name="Mori M."/>
            <person name="Tomita M."/>
            <person name="Arakawa K."/>
        </authorList>
    </citation>
    <scope>NUCLEOTIDE SEQUENCE [LARGE SCALE GENOMIC DNA]</scope>
</reference>
<organism evidence="2 3">
    <name type="scientific">Araneus ventricosus</name>
    <name type="common">Orbweaver spider</name>
    <name type="synonym">Epeira ventricosa</name>
    <dbReference type="NCBI Taxonomy" id="182803"/>
    <lineage>
        <taxon>Eukaryota</taxon>
        <taxon>Metazoa</taxon>
        <taxon>Ecdysozoa</taxon>
        <taxon>Arthropoda</taxon>
        <taxon>Chelicerata</taxon>
        <taxon>Arachnida</taxon>
        <taxon>Araneae</taxon>
        <taxon>Araneomorphae</taxon>
        <taxon>Entelegynae</taxon>
        <taxon>Araneoidea</taxon>
        <taxon>Araneidae</taxon>
        <taxon>Araneus</taxon>
    </lineage>
</organism>
<feature type="domain" description="Reverse transcriptase" evidence="1">
    <location>
        <begin position="1"/>
        <end position="80"/>
    </location>
</feature>
<dbReference type="GO" id="GO:0071897">
    <property type="term" value="P:DNA biosynthetic process"/>
    <property type="evidence" value="ECO:0007669"/>
    <property type="project" value="UniProtKB-ARBA"/>
</dbReference>
<dbReference type="Pfam" id="PF00078">
    <property type="entry name" value="RVT_1"/>
    <property type="match status" value="1"/>
</dbReference>
<sequence>MPFGLINTPYFSKLIAQVLGNCEAFAVPYLDDIAIYSENWEDHLKHVDEASQRIGDANLNIQPSKCKFTQYHTKYLGHIVGREGLTTRDEEGDLLVNQEYDYPVEGKVGGAPLLEGLNKTVCSRRNGGRNWIRSLELGFRLRSTEESCVISSD</sequence>
<comment type="caution">
    <text evidence="2">The sequence shown here is derived from an EMBL/GenBank/DDBJ whole genome shotgun (WGS) entry which is preliminary data.</text>
</comment>
<name>A0A4Y2VMB0_ARAVE</name>
<proteinExistence type="predicted"/>
<gene>
    <name evidence="2" type="ORF">AVEN_239715_1</name>
</gene>
<dbReference type="PANTHER" id="PTHR33064:SF29">
    <property type="entry name" value="PEPTIDASE A2 DOMAIN-CONTAINING PROTEIN-RELATED"/>
    <property type="match status" value="1"/>
</dbReference>
<dbReference type="Proteomes" id="UP000499080">
    <property type="component" value="Unassembled WGS sequence"/>
</dbReference>